<protein>
    <submittedName>
        <fullName evidence="3">Conjugal transfer protein MobB</fullName>
    </submittedName>
</protein>
<dbReference type="Proteomes" id="UP001629059">
    <property type="component" value="Unassembled WGS sequence"/>
</dbReference>
<feature type="compositionally biased region" description="Polar residues" evidence="1">
    <location>
        <begin position="370"/>
        <end position="382"/>
    </location>
</feature>
<gene>
    <name evidence="3" type="primary">mobB</name>
    <name evidence="3" type="ORF">ABS768_04515</name>
</gene>
<evidence type="ECO:0000313" key="3">
    <source>
        <dbReference type="EMBL" id="MFL9836749.1"/>
    </source>
</evidence>
<dbReference type="RefSeq" id="WP_408073781.1">
    <property type="nucleotide sequence ID" value="NZ_JBELQB010000003.1"/>
</dbReference>
<proteinExistence type="predicted"/>
<dbReference type="EMBL" id="JBELQB010000003">
    <property type="protein sequence ID" value="MFL9836749.1"/>
    <property type="molecule type" value="Genomic_DNA"/>
</dbReference>
<organism evidence="3 4">
    <name type="scientific">Flavobacterium rhizophilum</name>
    <dbReference type="NCBI Taxonomy" id="3163296"/>
    <lineage>
        <taxon>Bacteria</taxon>
        <taxon>Pseudomonadati</taxon>
        <taxon>Bacteroidota</taxon>
        <taxon>Flavobacteriia</taxon>
        <taxon>Flavobacteriales</taxon>
        <taxon>Flavobacteriaceae</taxon>
        <taxon>Flavobacterium</taxon>
    </lineage>
</organism>
<evidence type="ECO:0000313" key="4">
    <source>
        <dbReference type="Proteomes" id="UP001629059"/>
    </source>
</evidence>
<sequence>MIVKIGHGTRLIGALTYNFQKVDKGLGQVLFAQNIRQSVNGGYSLMLSYRSFEPYLIANRNTEKPSLHISLNPDPKDNMDDNRFICMAMDYMQEMGYGNQPYIVFRHNDIERTHIHIVSINVNESGKKISDTYEHRRSMSACRKLEKKYGLRPPVKDEERVNPKLFKPVDCRQTHIKSQIAAVVRYLPQFYTYQSLGTYNALISLFNITVNEVSGELNGQTRQGLVYFATDSKGQKAGPPFKASLFGKSAGYRALLSHFEKSKIIMKDTQVRNTLRGAVEVAMYTSKDRAEFTAQLKDQGINVIVRSNSQGRIYGITFIDHTVRSVWNGSQLGRTTAANVFEQWWNNGIRPGNIEDKPRVQVPESESQKKITGQDSDESSPGTDKIPPGIIDILLPQGHGEDYEEEAFTRRMKKKKRKK</sequence>
<name>A0ABW8Y9V7_9FLAO</name>
<keyword evidence="4" id="KW-1185">Reference proteome</keyword>
<dbReference type="Pfam" id="PF03432">
    <property type="entry name" value="Relaxase"/>
    <property type="match status" value="1"/>
</dbReference>
<reference evidence="3 4" key="1">
    <citation type="submission" date="2024-06" db="EMBL/GenBank/DDBJ databases">
        <authorList>
            <person name="Kaempfer P."/>
            <person name="Viver T."/>
        </authorList>
    </citation>
    <scope>NUCLEOTIDE SEQUENCE [LARGE SCALE GENOMIC DNA]</scope>
    <source>
        <strain evidence="3 4">ST-75</strain>
    </source>
</reference>
<comment type="caution">
    <text evidence="3">The sequence shown here is derived from an EMBL/GenBank/DDBJ whole genome shotgun (WGS) entry which is preliminary data.</text>
</comment>
<dbReference type="NCBIfam" id="NF041325">
    <property type="entry name" value="Bacteroid_MobB"/>
    <property type="match status" value="1"/>
</dbReference>
<evidence type="ECO:0000259" key="2">
    <source>
        <dbReference type="Pfam" id="PF03432"/>
    </source>
</evidence>
<evidence type="ECO:0000256" key="1">
    <source>
        <dbReference type="SAM" id="MobiDB-lite"/>
    </source>
</evidence>
<dbReference type="InterPro" id="IPR005094">
    <property type="entry name" value="Endonuclease_MobA/VirD2"/>
</dbReference>
<feature type="compositionally biased region" description="Basic residues" evidence="1">
    <location>
        <begin position="410"/>
        <end position="419"/>
    </location>
</feature>
<feature type="region of interest" description="Disordered" evidence="1">
    <location>
        <begin position="352"/>
        <end position="419"/>
    </location>
</feature>
<feature type="domain" description="MobA/VirD2-like nuclease" evidence="2">
    <location>
        <begin position="44"/>
        <end position="151"/>
    </location>
</feature>
<accession>A0ABW8Y9V7</accession>